<evidence type="ECO:0000256" key="2">
    <source>
        <dbReference type="SAM" id="Phobius"/>
    </source>
</evidence>
<accession>A0ABU3C1C0</accession>
<feature type="region of interest" description="Disordered" evidence="1">
    <location>
        <begin position="220"/>
        <end position="244"/>
    </location>
</feature>
<feature type="transmembrane region" description="Helical" evidence="2">
    <location>
        <begin position="25"/>
        <end position="46"/>
    </location>
</feature>
<evidence type="ECO:0000256" key="1">
    <source>
        <dbReference type="SAM" id="MobiDB-lite"/>
    </source>
</evidence>
<dbReference type="InterPro" id="IPR006160">
    <property type="entry name" value="SCFA_transpt_AtoE"/>
</dbReference>
<feature type="transmembrane region" description="Helical" evidence="2">
    <location>
        <begin position="144"/>
        <end position="162"/>
    </location>
</feature>
<evidence type="ECO:0000313" key="4">
    <source>
        <dbReference type="Proteomes" id="UP001251857"/>
    </source>
</evidence>
<dbReference type="RefSeq" id="WP_311653243.1">
    <property type="nucleotide sequence ID" value="NZ_JAVRIB010000009.1"/>
</dbReference>
<protein>
    <submittedName>
        <fullName evidence="3">TIGR00366 family protein</fullName>
    </submittedName>
</protein>
<keyword evidence="2" id="KW-1133">Transmembrane helix</keyword>
<gene>
    <name evidence="3" type="ORF">RM532_10310</name>
</gene>
<feature type="transmembrane region" description="Helical" evidence="2">
    <location>
        <begin position="191"/>
        <end position="212"/>
    </location>
</feature>
<sequence>MRGLTLEPVARPFVALVERWYPDPYVFAILLTLVTFGLAIGLTDTGPVAAVDIWGDGLSGLLAFTTQIAMTLVLAHTLAHTDAARALLRGVASLPRSAFGAYFTVAMAAGLASLLAWSLGLAAGALLAAAVARAGHRRGLALDYPLLVASAYSGFVVWHMGYSGSSPLFVATPGHALSDSIGLIPVTETVFAYWNLIIAAVTLPTVALVCALMRPSRTTPMPDHLLTDDDEADPDPSPTTPGQRLEQWRPLSLAIGILLAVWLARHFAANGPALTLNVVNWSFLAGGLLLARSPLHYVRLITRAGATLGPILLQYPFYAGIMGLMRDTGLVVIISDFFVSFSSADTLPFWAFVSGGIVNFFVPSGGGQWVVQGPVFIEAARALDVPLPEVIMGVSYGDQWTNMIQPFWTIPLLAIAGLPLRSVLGYCFVTFLVSGVLLGGGLLWVGAA</sequence>
<comment type="caution">
    <text evidence="3">The sequence shown here is derived from an EMBL/GenBank/DDBJ whole genome shotgun (WGS) entry which is preliminary data.</text>
</comment>
<feature type="transmembrane region" description="Helical" evidence="2">
    <location>
        <begin position="58"/>
        <end position="79"/>
    </location>
</feature>
<dbReference type="Pfam" id="PF02667">
    <property type="entry name" value="SCFA_trans"/>
    <property type="match status" value="1"/>
</dbReference>
<feature type="transmembrane region" description="Helical" evidence="2">
    <location>
        <begin position="274"/>
        <end position="291"/>
    </location>
</feature>
<dbReference type="PANTHER" id="PTHR41983">
    <property type="entry name" value="SHORT-CHAIN FATTY ACID TRANSPORTER-RELATED"/>
    <property type="match status" value="1"/>
</dbReference>
<feature type="transmembrane region" description="Helical" evidence="2">
    <location>
        <begin position="423"/>
        <end position="445"/>
    </location>
</feature>
<keyword evidence="2" id="KW-0812">Transmembrane</keyword>
<reference evidence="3 4" key="1">
    <citation type="submission" date="2023-09" db="EMBL/GenBank/DDBJ databases">
        <authorList>
            <person name="Rey-Velasco X."/>
        </authorList>
    </citation>
    <scope>NUCLEOTIDE SEQUENCE [LARGE SCALE GENOMIC DNA]</scope>
    <source>
        <strain evidence="3 4">W335</strain>
    </source>
</reference>
<keyword evidence="2" id="KW-0472">Membrane</keyword>
<feature type="transmembrane region" description="Helical" evidence="2">
    <location>
        <begin position="99"/>
        <end position="132"/>
    </location>
</feature>
<dbReference type="PANTHER" id="PTHR41983:SF2">
    <property type="entry name" value="SHORT-CHAIN FATTY ACID TRANSPORTER-RELATED"/>
    <property type="match status" value="1"/>
</dbReference>
<name>A0ABU3C1C0_9GAMM</name>
<proteinExistence type="predicted"/>
<dbReference type="EMBL" id="JAVRIB010000009">
    <property type="protein sequence ID" value="MDT0635348.1"/>
    <property type="molecule type" value="Genomic_DNA"/>
</dbReference>
<keyword evidence="4" id="KW-1185">Reference proteome</keyword>
<evidence type="ECO:0000313" key="3">
    <source>
        <dbReference type="EMBL" id="MDT0635348.1"/>
    </source>
</evidence>
<dbReference type="Proteomes" id="UP001251857">
    <property type="component" value="Unassembled WGS sequence"/>
</dbReference>
<feature type="transmembrane region" description="Helical" evidence="2">
    <location>
        <begin position="251"/>
        <end position="268"/>
    </location>
</feature>
<organism evidence="3 4">
    <name type="scientific">Spectribacter hydrogenoxidans</name>
    <dbReference type="NCBI Taxonomy" id="3075608"/>
    <lineage>
        <taxon>Bacteria</taxon>
        <taxon>Pseudomonadati</taxon>
        <taxon>Pseudomonadota</taxon>
        <taxon>Gammaproteobacteria</taxon>
        <taxon>Salinisphaerales</taxon>
        <taxon>Salinisphaeraceae</taxon>
        <taxon>Spectribacter</taxon>
    </lineage>
</organism>